<organism evidence="1 2">
    <name type="scientific">Hericium alpestre</name>
    <dbReference type="NCBI Taxonomy" id="135208"/>
    <lineage>
        <taxon>Eukaryota</taxon>
        <taxon>Fungi</taxon>
        <taxon>Dikarya</taxon>
        <taxon>Basidiomycota</taxon>
        <taxon>Agaricomycotina</taxon>
        <taxon>Agaricomycetes</taxon>
        <taxon>Russulales</taxon>
        <taxon>Hericiaceae</taxon>
        <taxon>Hericium</taxon>
    </lineage>
</organism>
<dbReference type="STRING" id="135208.A0A4Z0A023"/>
<evidence type="ECO:0000313" key="2">
    <source>
        <dbReference type="Proteomes" id="UP000298061"/>
    </source>
</evidence>
<sequence length="216" mass="24511">MASEHNEVLLTRASLRSILHDLSNRLYASFGHQLKSRRATRDIDYIHRAFVADYQRYGVFDAEARLTSCIAATARKFGLGGDWMNAHADVALPMAPDRYGRLYDPIAHASMNQTNIDHNTIYSSPGLLLVGVTWAWGLALKFVRYQKDDPGDVAAMLRLAYWQRGIKWDVDSLEKWMTAICWPMGYSSYPHPKVETLRKRLHHAIALAKGRALPTP</sequence>
<reference evidence="1 2" key="1">
    <citation type="submission" date="2019-02" db="EMBL/GenBank/DDBJ databases">
        <title>Genome sequencing of the rare red list fungi Hericium alpestre (H. flagellum).</title>
        <authorList>
            <person name="Buettner E."/>
            <person name="Kellner H."/>
        </authorList>
    </citation>
    <scope>NUCLEOTIDE SEQUENCE [LARGE SCALE GENOMIC DNA]</scope>
    <source>
        <strain evidence="1 2">DSM 108284</strain>
    </source>
</reference>
<keyword evidence="2" id="KW-1185">Reference proteome</keyword>
<accession>A0A4Z0A023</accession>
<dbReference type="AlphaFoldDB" id="A0A4Z0A023"/>
<comment type="caution">
    <text evidence="1">The sequence shown here is derived from an EMBL/GenBank/DDBJ whole genome shotgun (WGS) entry which is preliminary data.</text>
</comment>
<dbReference type="OrthoDB" id="3141838at2759"/>
<dbReference type="EMBL" id="SFCI01000460">
    <property type="protein sequence ID" value="TFY79677.1"/>
    <property type="molecule type" value="Genomic_DNA"/>
</dbReference>
<evidence type="ECO:0000313" key="1">
    <source>
        <dbReference type="EMBL" id="TFY79677.1"/>
    </source>
</evidence>
<proteinExistence type="predicted"/>
<name>A0A4Z0A023_9AGAM</name>
<dbReference type="Proteomes" id="UP000298061">
    <property type="component" value="Unassembled WGS sequence"/>
</dbReference>
<gene>
    <name evidence="1" type="ORF">EWM64_g4338</name>
</gene>
<protein>
    <submittedName>
        <fullName evidence="1">Uncharacterized protein</fullName>
    </submittedName>
</protein>